<reference evidence="1" key="2">
    <citation type="submission" date="2020-11" db="EMBL/GenBank/DDBJ databases">
        <authorList>
            <person name="McCartney M.A."/>
            <person name="Auch B."/>
            <person name="Kono T."/>
            <person name="Mallez S."/>
            <person name="Becker A."/>
            <person name="Gohl D.M."/>
            <person name="Silverstein K.A.T."/>
            <person name="Koren S."/>
            <person name="Bechman K.B."/>
            <person name="Herman A."/>
            <person name="Abrahante J.E."/>
            <person name="Garbe J."/>
        </authorList>
    </citation>
    <scope>NUCLEOTIDE SEQUENCE</scope>
    <source>
        <strain evidence="1">Duluth1</strain>
        <tissue evidence="1">Whole animal</tissue>
    </source>
</reference>
<dbReference type="AlphaFoldDB" id="A0A9D4J3Q7"/>
<protein>
    <submittedName>
        <fullName evidence="1">Uncharacterized protein</fullName>
    </submittedName>
</protein>
<gene>
    <name evidence="1" type="ORF">DPMN_150863</name>
</gene>
<evidence type="ECO:0000313" key="2">
    <source>
        <dbReference type="Proteomes" id="UP000828390"/>
    </source>
</evidence>
<dbReference type="EMBL" id="JAIWYP010000007">
    <property type="protein sequence ID" value="KAH3797285.1"/>
    <property type="molecule type" value="Genomic_DNA"/>
</dbReference>
<feature type="non-terminal residue" evidence="1">
    <location>
        <position position="1"/>
    </location>
</feature>
<evidence type="ECO:0000313" key="1">
    <source>
        <dbReference type="EMBL" id="KAH3797285.1"/>
    </source>
</evidence>
<keyword evidence="2" id="KW-1185">Reference proteome</keyword>
<organism evidence="1 2">
    <name type="scientific">Dreissena polymorpha</name>
    <name type="common">Zebra mussel</name>
    <name type="synonym">Mytilus polymorpha</name>
    <dbReference type="NCBI Taxonomy" id="45954"/>
    <lineage>
        <taxon>Eukaryota</taxon>
        <taxon>Metazoa</taxon>
        <taxon>Spiralia</taxon>
        <taxon>Lophotrochozoa</taxon>
        <taxon>Mollusca</taxon>
        <taxon>Bivalvia</taxon>
        <taxon>Autobranchia</taxon>
        <taxon>Heteroconchia</taxon>
        <taxon>Euheterodonta</taxon>
        <taxon>Imparidentia</taxon>
        <taxon>Neoheterodontei</taxon>
        <taxon>Myida</taxon>
        <taxon>Dreissenoidea</taxon>
        <taxon>Dreissenidae</taxon>
        <taxon>Dreissena</taxon>
    </lineage>
</organism>
<comment type="caution">
    <text evidence="1">The sequence shown here is derived from an EMBL/GenBank/DDBJ whole genome shotgun (WGS) entry which is preliminary data.</text>
</comment>
<accession>A0A9D4J3Q7</accession>
<name>A0A9D4J3Q7_DREPO</name>
<dbReference type="Proteomes" id="UP000828390">
    <property type="component" value="Unassembled WGS sequence"/>
</dbReference>
<reference evidence="1" key="1">
    <citation type="journal article" date="2019" name="bioRxiv">
        <title>The Genome of the Zebra Mussel, Dreissena polymorpha: A Resource for Invasive Species Research.</title>
        <authorList>
            <person name="McCartney M.A."/>
            <person name="Auch B."/>
            <person name="Kono T."/>
            <person name="Mallez S."/>
            <person name="Zhang Y."/>
            <person name="Obille A."/>
            <person name="Becker A."/>
            <person name="Abrahante J.E."/>
            <person name="Garbe J."/>
            <person name="Badalamenti J.P."/>
            <person name="Herman A."/>
            <person name="Mangelson H."/>
            <person name="Liachko I."/>
            <person name="Sullivan S."/>
            <person name="Sone E.D."/>
            <person name="Koren S."/>
            <person name="Silverstein K.A.T."/>
            <person name="Beckman K.B."/>
            <person name="Gohl D.M."/>
        </authorList>
    </citation>
    <scope>NUCLEOTIDE SEQUENCE</scope>
    <source>
        <strain evidence="1">Duluth1</strain>
        <tissue evidence="1">Whole animal</tissue>
    </source>
</reference>
<proteinExistence type="predicted"/>
<sequence length="85" mass="9783">FAIAIWGKLPHYLTITIFELSRAIIKTNVLTKFHERWSINVISRVLSFKPNKDIIGTHFLNMFQRQNNIPPPMAGDNKGFVTDVT</sequence>